<dbReference type="SUPFAM" id="SSF55729">
    <property type="entry name" value="Acyl-CoA N-acyltransferases (Nat)"/>
    <property type="match status" value="1"/>
</dbReference>
<comment type="caution">
    <text evidence="2">The sequence shown here is derived from an EMBL/GenBank/DDBJ whole genome shotgun (WGS) entry which is preliminary data.</text>
</comment>
<gene>
    <name evidence="2" type="ORF">FC962_06850</name>
    <name evidence="3" type="ORF">FC964_13780</name>
</gene>
<dbReference type="CDD" id="cd04301">
    <property type="entry name" value="NAT_SF"/>
    <property type="match status" value="1"/>
</dbReference>
<dbReference type="RefSeq" id="WP_061318269.1">
    <property type="nucleotide sequence ID" value="NZ_CP013247.1"/>
</dbReference>
<dbReference type="GO" id="GO:0016747">
    <property type="term" value="F:acyltransferase activity, transferring groups other than amino-acyl groups"/>
    <property type="evidence" value="ECO:0007669"/>
    <property type="project" value="InterPro"/>
</dbReference>
<reference evidence="2 4" key="1">
    <citation type="submission" date="2019-04" db="EMBL/GenBank/DDBJ databases">
        <title>Genome sequencing of Clostridium botulinum Groups I-IV and Clostridium butyricum.</title>
        <authorList>
            <person name="Brunt J."/>
            <person name="Van Vliet A.H.M."/>
            <person name="Stringer S.C."/>
            <person name="Carter A.T."/>
            <person name="Peck M.W."/>
        </authorList>
    </citation>
    <scope>NUCLEOTIDE SEQUENCE</scope>
    <source>
        <strain evidence="2">IFR 15/031</strain>
        <strain evidence="3 4">IFR 15/034</strain>
    </source>
</reference>
<dbReference type="EMBL" id="SWRJ01000004">
    <property type="protein sequence ID" value="NFI22411.1"/>
    <property type="molecule type" value="Genomic_DNA"/>
</dbReference>
<dbReference type="EMBL" id="SWRL01000004">
    <property type="protein sequence ID" value="NFH61619.1"/>
    <property type="molecule type" value="Genomic_DNA"/>
</dbReference>
<dbReference type="Proteomes" id="UP000482543">
    <property type="component" value="Unassembled WGS sequence"/>
</dbReference>
<accession>A0A6G4EEI7</accession>
<dbReference type="PROSITE" id="PS51186">
    <property type="entry name" value="GNAT"/>
    <property type="match status" value="1"/>
</dbReference>
<dbReference type="InterPro" id="IPR000182">
    <property type="entry name" value="GNAT_dom"/>
</dbReference>
<evidence type="ECO:0000313" key="2">
    <source>
        <dbReference type="EMBL" id="NFH61619.1"/>
    </source>
</evidence>
<dbReference type="AlphaFoldDB" id="A0A6G4EEI7"/>
<dbReference type="Gene3D" id="3.40.630.30">
    <property type="match status" value="1"/>
</dbReference>
<feature type="domain" description="N-acetyltransferase" evidence="1">
    <location>
        <begin position="1"/>
        <end position="142"/>
    </location>
</feature>
<protein>
    <submittedName>
        <fullName evidence="2">GNAT family N-acetyltransferase</fullName>
    </submittedName>
</protein>
<evidence type="ECO:0000313" key="4">
    <source>
        <dbReference type="Proteomes" id="UP000482543"/>
    </source>
</evidence>
<dbReference type="Pfam" id="PF00583">
    <property type="entry name" value="Acetyltransf_1"/>
    <property type="match status" value="1"/>
</dbReference>
<sequence length="142" mass="16247">MELRYTTGFPAKEDLYALYKDLGWNDFLELSPEQLLIAMKQSWYSIYVYSGNKLVATGRIVSDGIINAYLCGLGVDSHFRNRGIGTEISRRLVTHCLKNNLHIQLFCEESLVSYYKKAGLEKFAVGMRVKEKAAEQNEQILK</sequence>
<name>A0A6G4EEI7_CLOBO</name>
<keyword evidence="2" id="KW-0808">Transferase</keyword>
<proteinExistence type="predicted"/>
<evidence type="ECO:0000313" key="3">
    <source>
        <dbReference type="EMBL" id="NFI22411.1"/>
    </source>
</evidence>
<evidence type="ECO:0000259" key="1">
    <source>
        <dbReference type="PROSITE" id="PS51186"/>
    </source>
</evidence>
<dbReference type="InterPro" id="IPR016181">
    <property type="entry name" value="Acyl_CoA_acyltransferase"/>
</dbReference>
<organism evidence="2">
    <name type="scientific">Clostridium botulinum</name>
    <dbReference type="NCBI Taxonomy" id="1491"/>
    <lineage>
        <taxon>Bacteria</taxon>
        <taxon>Bacillati</taxon>
        <taxon>Bacillota</taxon>
        <taxon>Clostridia</taxon>
        <taxon>Eubacteriales</taxon>
        <taxon>Clostridiaceae</taxon>
        <taxon>Clostridium</taxon>
    </lineage>
</organism>